<sequence>MRDVKHMLDVVHYHGPGSVVASAVTNVNDQLLLDVLKINDEETRKNLTGDLHTIEISADAMSFFKRRYDDLCQAAQGVFRLAILTGRSASSGSSFGVGPKVHLTNHHIVISITRQSVILASNEEAPRIADMINQGRREDVLKVESFDWHDVVPGQKDDIHGTVGDMDYVDLCPLSNAPISRVLFIPTLSRVREGAEICTISYPGDETARAYSNQPYEYQRKYLPPYQTLKEKFHGFGRKVLSYGRILNPYHAVDGVWTENKQYEADIKECHYYYSNENLHGGSSGGVTLLEDFKIFKVQDKDGHRWLLVEALSFHFGGEFIPCMKCLKILPEERGTTKHHETIGLCENCVAEQSVSYNYGTSFHHPTVIKFYKTLKNDFIELFGQVPEPIQRFYDLHAE</sequence>
<keyword evidence="2" id="KW-1185">Reference proteome</keyword>
<evidence type="ECO:0000313" key="1">
    <source>
        <dbReference type="EMBL" id="KAL0479115.1"/>
    </source>
</evidence>
<name>A0AAW2YQL6_9EUKA</name>
<accession>A0AAW2YQL6</accession>
<dbReference type="Proteomes" id="UP001431209">
    <property type="component" value="Unassembled WGS sequence"/>
</dbReference>
<organism evidence="1 2">
    <name type="scientific">Acrasis kona</name>
    <dbReference type="NCBI Taxonomy" id="1008807"/>
    <lineage>
        <taxon>Eukaryota</taxon>
        <taxon>Discoba</taxon>
        <taxon>Heterolobosea</taxon>
        <taxon>Tetramitia</taxon>
        <taxon>Eutetramitia</taxon>
        <taxon>Acrasidae</taxon>
        <taxon>Acrasis</taxon>
    </lineage>
</organism>
<comment type="caution">
    <text evidence="1">The sequence shown here is derived from an EMBL/GenBank/DDBJ whole genome shotgun (WGS) entry which is preliminary data.</text>
</comment>
<evidence type="ECO:0000313" key="2">
    <source>
        <dbReference type="Proteomes" id="UP001431209"/>
    </source>
</evidence>
<dbReference type="EMBL" id="JAOPGA020000502">
    <property type="protein sequence ID" value="KAL0479115.1"/>
    <property type="molecule type" value="Genomic_DNA"/>
</dbReference>
<proteinExistence type="predicted"/>
<gene>
    <name evidence="1" type="ORF">AKO1_007962</name>
</gene>
<dbReference type="AlphaFoldDB" id="A0AAW2YQL6"/>
<reference evidence="1 2" key="1">
    <citation type="submission" date="2024-03" db="EMBL/GenBank/DDBJ databases">
        <title>The Acrasis kona genome and developmental transcriptomes reveal deep origins of eukaryotic multicellular pathways.</title>
        <authorList>
            <person name="Sheikh S."/>
            <person name="Fu C.-J."/>
            <person name="Brown M.W."/>
            <person name="Baldauf S.L."/>
        </authorList>
    </citation>
    <scope>NUCLEOTIDE SEQUENCE [LARGE SCALE GENOMIC DNA]</scope>
    <source>
        <strain evidence="1 2">ATCC MYA-3509</strain>
    </source>
</reference>
<evidence type="ECO:0008006" key="3">
    <source>
        <dbReference type="Google" id="ProtNLM"/>
    </source>
</evidence>
<protein>
    <recommendedName>
        <fullName evidence="3">Serine protease</fullName>
    </recommendedName>
</protein>